<evidence type="ECO:0000256" key="3">
    <source>
        <dbReference type="ARBA" id="ARBA00022833"/>
    </source>
</evidence>
<dbReference type="PROSITE" id="PS50089">
    <property type="entry name" value="ZF_RING_2"/>
    <property type="match status" value="1"/>
</dbReference>
<dbReference type="InterPro" id="IPR001841">
    <property type="entry name" value="Znf_RING"/>
</dbReference>
<dbReference type="InterPro" id="IPR017907">
    <property type="entry name" value="Znf_RING_CS"/>
</dbReference>
<dbReference type="Pfam" id="PF13639">
    <property type="entry name" value="zf-RING_2"/>
    <property type="match status" value="1"/>
</dbReference>
<dbReference type="Gene3D" id="3.30.40.10">
    <property type="entry name" value="Zinc/RING finger domain, C3HC4 (zinc finger)"/>
    <property type="match status" value="1"/>
</dbReference>
<feature type="domain" description="RING-type" evidence="5">
    <location>
        <begin position="19"/>
        <end position="66"/>
    </location>
</feature>
<dbReference type="SMART" id="SM00184">
    <property type="entry name" value="RING"/>
    <property type="match status" value="1"/>
</dbReference>
<dbReference type="PROSITE" id="PS00518">
    <property type="entry name" value="ZF_RING_1"/>
    <property type="match status" value="1"/>
</dbReference>
<protein>
    <recommendedName>
        <fullName evidence="5">RING-type domain-containing protein</fullName>
    </recommendedName>
</protein>
<evidence type="ECO:0000313" key="6">
    <source>
        <dbReference type="EMBL" id="SBR43885.1"/>
    </source>
</evidence>
<evidence type="ECO:0000256" key="4">
    <source>
        <dbReference type="PROSITE-ProRule" id="PRU00175"/>
    </source>
</evidence>
<evidence type="ECO:0000259" key="5">
    <source>
        <dbReference type="PROSITE" id="PS50089"/>
    </source>
</evidence>
<dbReference type="GO" id="GO:0016567">
    <property type="term" value="P:protein ubiquitination"/>
    <property type="evidence" value="ECO:0007669"/>
    <property type="project" value="TreeGrafter"/>
</dbReference>
<gene>
    <name evidence="6" type="primary">im:7152348</name>
</gene>
<reference evidence="6" key="2">
    <citation type="submission" date="2016-06" db="EMBL/GenBank/DDBJ databases">
        <title>The genome of a short-lived fish provides insights into sex chromosome evolution and the genetic control of aging.</title>
        <authorList>
            <person name="Reichwald K."/>
            <person name="Felder M."/>
            <person name="Petzold A."/>
            <person name="Koch P."/>
            <person name="Groth M."/>
            <person name="Platzer M."/>
        </authorList>
    </citation>
    <scope>NUCLEOTIDE SEQUENCE</scope>
    <source>
        <tissue evidence="6">Brain</tissue>
    </source>
</reference>
<feature type="non-terminal residue" evidence="6">
    <location>
        <position position="1"/>
    </location>
</feature>
<evidence type="ECO:0000256" key="2">
    <source>
        <dbReference type="ARBA" id="ARBA00022771"/>
    </source>
</evidence>
<proteinExistence type="predicted"/>
<dbReference type="GO" id="GO:0061630">
    <property type="term" value="F:ubiquitin protein ligase activity"/>
    <property type="evidence" value="ECO:0007669"/>
    <property type="project" value="TreeGrafter"/>
</dbReference>
<reference evidence="6" key="1">
    <citation type="submission" date="2016-05" db="EMBL/GenBank/DDBJ databases">
        <authorList>
            <person name="Lavstsen T."/>
            <person name="Jespersen J.S."/>
        </authorList>
    </citation>
    <scope>NUCLEOTIDE SEQUENCE</scope>
    <source>
        <tissue evidence="6">Brain</tissue>
    </source>
</reference>
<organism evidence="6">
    <name type="scientific">Nothobranchius pienaari</name>
    <dbReference type="NCBI Taxonomy" id="704102"/>
    <lineage>
        <taxon>Eukaryota</taxon>
        <taxon>Metazoa</taxon>
        <taxon>Chordata</taxon>
        <taxon>Craniata</taxon>
        <taxon>Vertebrata</taxon>
        <taxon>Euteleostomi</taxon>
        <taxon>Actinopterygii</taxon>
        <taxon>Neopterygii</taxon>
        <taxon>Teleostei</taxon>
        <taxon>Neoteleostei</taxon>
        <taxon>Acanthomorphata</taxon>
        <taxon>Ovalentaria</taxon>
        <taxon>Atherinomorphae</taxon>
        <taxon>Cyprinodontiformes</taxon>
        <taxon>Nothobranchiidae</taxon>
        <taxon>Nothobranchius</taxon>
    </lineage>
</organism>
<dbReference type="AlphaFoldDB" id="A0A1A8LGA3"/>
<sequence length="163" mass="18754">ICHTFILEPTMSPNVELECVVCFNEFSRRSRVPRVLHCNHTFCAPCLEKMSKLHNGIYTVSCPLCRWITCILATMKLSGALWVNTEIWDQLSEKQDSLKDLKSTKTQLIMPAHSGLRRTIHKSGFKTSPETSSVYRCITWRTRDRGYSSKAYFKQMMTPVSIS</sequence>
<dbReference type="SUPFAM" id="SSF57850">
    <property type="entry name" value="RING/U-box"/>
    <property type="match status" value="1"/>
</dbReference>
<dbReference type="InterPro" id="IPR051435">
    <property type="entry name" value="RING_finger_E3_ubiq-ligases"/>
</dbReference>
<name>A0A1A8LGA3_9TELE</name>
<dbReference type="PANTHER" id="PTHR22791:SF31">
    <property type="entry name" value="IM:7152348"/>
    <property type="match status" value="1"/>
</dbReference>
<keyword evidence="2 4" id="KW-0863">Zinc-finger</keyword>
<keyword evidence="1" id="KW-0479">Metal-binding</keyword>
<dbReference type="PANTHER" id="PTHR22791">
    <property type="entry name" value="RING-TYPE DOMAIN-CONTAINING PROTEIN"/>
    <property type="match status" value="1"/>
</dbReference>
<evidence type="ECO:0000256" key="1">
    <source>
        <dbReference type="ARBA" id="ARBA00022723"/>
    </source>
</evidence>
<accession>A0A1A8LGA3</accession>
<dbReference type="GO" id="GO:0008270">
    <property type="term" value="F:zinc ion binding"/>
    <property type="evidence" value="ECO:0007669"/>
    <property type="project" value="UniProtKB-KW"/>
</dbReference>
<dbReference type="EMBL" id="HAEF01006503">
    <property type="protein sequence ID" value="SBR43885.1"/>
    <property type="molecule type" value="Transcribed_RNA"/>
</dbReference>
<keyword evidence="3" id="KW-0862">Zinc</keyword>
<dbReference type="InterPro" id="IPR013083">
    <property type="entry name" value="Znf_RING/FYVE/PHD"/>
</dbReference>